<keyword evidence="3" id="KW-1185">Reference proteome</keyword>
<comment type="caution">
    <text evidence="2">The sequence shown here is derived from an EMBL/GenBank/DDBJ whole genome shotgun (WGS) entry which is preliminary data.</text>
</comment>
<sequence>MKALWPRGARKRFKTAAARAQREAWPSRRGVVEEKGLSPKNTPLLHRVCCSCSKHIVPARIGDPLILAYDGGNKLGQKLDDGRRRNLFDPREEKEKPQKNERKKKDKRKIKSEEGIRNEHWILGSDIKALKALHGSQGPRVVFIFYKGNTRLCFDHTNFSVAFKPVENLFESEAICLWR</sequence>
<gene>
    <name evidence="2" type="ORF">STAS_06423</name>
</gene>
<reference evidence="3" key="1">
    <citation type="journal article" date="2019" name="Curr. Biol.">
        <title>Genome Sequence of Striga asiatica Provides Insight into the Evolution of Plant Parasitism.</title>
        <authorList>
            <person name="Yoshida S."/>
            <person name="Kim S."/>
            <person name="Wafula E.K."/>
            <person name="Tanskanen J."/>
            <person name="Kim Y.M."/>
            <person name="Honaas L."/>
            <person name="Yang Z."/>
            <person name="Spallek T."/>
            <person name="Conn C.E."/>
            <person name="Ichihashi Y."/>
            <person name="Cheong K."/>
            <person name="Cui S."/>
            <person name="Der J.P."/>
            <person name="Gundlach H."/>
            <person name="Jiao Y."/>
            <person name="Hori C."/>
            <person name="Ishida J.K."/>
            <person name="Kasahara H."/>
            <person name="Kiba T."/>
            <person name="Kim M.S."/>
            <person name="Koo N."/>
            <person name="Laohavisit A."/>
            <person name="Lee Y.H."/>
            <person name="Lumba S."/>
            <person name="McCourt P."/>
            <person name="Mortimer J.C."/>
            <person name="Mutuku J.M."/>
            <person name="Nomura T."/>
            <person name="Sasaki-Sekimoto Y."/>
            <person name="Seto Y."/>
            <person name="Wang Y."/>
            <person name="Wakatake T."/>
            <person name="Sakakibara H."/>
            <person name="Demura T."/>
            <person name="Yamaguchi S."/>
            <person name="Yoneyama K."/>
            <person name="Manabe R.I."/>
            <person name="Nelson D.C."/>
            <person name="Schulman A.H."/>
            <person name="Timko M.P."/>
            <person name="dePamphilis C.W."/>
            <person name="Choi D."/>
            <person name="Shirasu K."/>
        </authorList>
    </citation>
    <scope>NUCLEOTIDE SEQUENCE [LARGE SCALE GENOMIC DNA]</scope>
    <source>
        <strain evidence="3">cv. UVA1</strain>
    </source>
</reference>
<name>A0A5A7PCV8_STRAF</name>
<proteinExistence type="predicted"/>
<evidence type="ECO:0000313" key="2">
    <source>
        <dbReference type="EMBL" id="GER30474.1"/>
    </source>
</evidence>
<accession>A0A5A7PCV8</accession>
<protein>
    <submittedName>
        <fullName evidence="2">Armadillo/beta-catenin repeat family protein /kinesin motor family protein</fullName>
    </submittedName>
</protein>
<feature type="compositionally biased region" description="Basic and acidic residues" evidence="1">
    <location>
        <begin position="80"/>
        <end position="100"/>
    </location>
</feature>
<feature type="compositionally biased region" description="Basic residues" evidence="1">
    <location>
        <begin position="101"/>
        <end position="110"/>
    </location>
</feature>
<feature type="region of interest" description="Disordered" evidence="1">
    <location>
        <begin position="80"/>
        <end position="111"/>
    </location>
</feature>
<organism evidence="2 3">
    <name type="scientific">Striga asiatica</name>
    <name type="common">Asiatic witchweed</name>
    <name type="synonym">Buchnera asiatica</name>
    <dbReference type="NCBI Taxonomy" id="4170"/>
    <lineage>
        <taxon>Eukaryota</taxon>
        <taxon>Viridiplantae</taxon>
        <taxon>Streptophyta</taxon>
        <taxon>Embryophyta</taxon>
        <taxon>Tracheophyta</taxon>
        <taxon>Spermatophyta</taxon>
        <taxon>Magnoliopsida</taxon>
        <taxon>eudicotyledons</taxon>
        <taxon>Gunneridae</taxon>
        <taxon>Pentapetalae</taxon>
        <taxon>asterids</taxon>
        <taxon>lamiids</taxon>
        <taxon>Lamiales</taxon>
        <taxon>Orobanchaceae</taxon>
        <taxon>Buchnereae</taxon>
        <taxon>Striga</taxon>
    </lineage>
</organism>
<dbReference type="Proteomes" id="UP000325081">
    <property type="component" value="Unassembled WGS sequence"/>
</dbReference>
<evidence type="ECO:0000313" key="3">
    <source>
        <dbReference type="Proteomes" id="UP000325081"/>
    </source>
</evidence>
<evidence type="ECO:0000256" key="1">
    <source>
        <dbReference type="SAM" id="MobiDB-lite"/>
    </source>
</evidence>
<dbReference type="EMBL" id="BKCP01004361">
    <property type="protein sequence ID" value="GER30474.1"/>
    <property type="molecule type" value="Genomic_DNA"/>
</dbReference>
<dbReference type="AlphaFoldDB" id="A0A5A7PCV8"/>